<evidence type="ECO:0000313" key="3">
    <source>
        <dbReference type="Proteomes" id="UP000198553"/>
    </source>
</evidence>
<gene>
    <name evidence="2" type="ORF">SAMN05192533_11180</name>
</gene>
<dbReference type="EMBL" id="FOBW01000011">
    <property type="protein sequence ID" value="SEN31706.1"/>
    <property type="molecule type" value="Genomic_DNA"/>
</dbReference>
<feature type="transmembrane region" description="Helical" evidence="1">
    <location>
        <begin position="34"/>
        <end position="51"/>
    </location>
</feature>
<dbReference type="Proteomes" id="UP000198553">
    <property type="component" value="Unassembled WGS sequence"/>
</dbReference>
<keyword evidence="1" id="KW-0472">Membrane</keyword>
<accession>A0A1H8FJ93</accession>
<name>A0A1H8FJ93_9BACI</name>
<dbReference type="AlphaFoldDB" id="A0A1H8FJ93"/>
<protein>
    <submittedName>
        <fullName evidence="2">Uncharacterized protein</fullName>
    </submittedName>
</protein>
<keyword evidence="3" id="KW-1185">Reference proteome</keyword>
<feature type="transmembrane region" description="Helical" evidence="1">
    <location>
        <begin position="58"/>
        <end position="77"/>
    </location>
</feature>
<evidence type="ECO:0000313" key="2">
    <source>
        <dbReference type="EMBL" id="SEN31706.1"/>
    </source>
</evidence>
<sequence>MRIYSVILLQWIIWSAYTFTEWLSKHDHPTYNVIMFLIFLYIGFNTGNIIIKSKKKTLLATLVSLSLYLSFHVTLSVF</sequence>
<dbReference type="OrthoDB" id="2942660at2"/>
<evidence type="ECO:0000256" key="1">
    <source>
        <dbReference type="SAM" id="Phobius"/>
    </source>
</evidence>
<proteinExistence type="predicted"/>
<keyword evidence="1" id="KW-1133">Transmembrane helix</keyword>
<keyword evidence="1" id="KW-0812">Transmembrane</keyword>
<organism evidence="2 3">
    <name type="scientific">Mesobacillus persicus</name>
    <dbReference type="NCBI Taxonomy" id="930146"/>
    <lineage>
        <taxon>Bacteria</taxon>
        <taxon>Bacillati</taxon>
        <taxon>Bacillota</taxon>
        <taxon>Bacilli</taxon>
        <taxon>Bacillales</taxon>
        <taxon>Bacillaceae</taxon>
        <taxon>Mesobacillus</taxon>
    </lineage>
</organism>
<reference evidence="3" key="1">
    <citation type="submission" date="2016-10" db="EMBL/GenBank/DDBJ databases">
        <authorList>
            <person name="Varghese N."/>
            <person name="Submissions S."/>
        </authorList>
    </citation>
    <scope>NUCLEOTIDE SEQUENCE [LARGE SCALE GENOMIC DNA]</scope>
    <source>
        <strain evidence="3">B48,IBRC-M 10115,DSM 25386,CECT 8001</strain>
    </source>
</reference>